<dbReference type="RefSeq" id="WP_244751572.1">
    <property type="nucleotide sequence ID" value="NZ_CP095074.1"/>
</dbReference>
<feature type="transmembrane region" description="Helical" evidence="9">
    <location>
        <begin position="186"/>
        <end position="205"/>
    </location>
</feature>
<keyword evidence="3" id="KW-0813">Transport</keyword>
<feature type="region of interest" description="Disordered" evidence="8">
    <location>
        <begin position="501"/>
        <end position="520"/>
    </location>
</feature>
<feature type="transmembrane region" description="Helical" evidence="9">
    <location>
        <begin position="9"/>
        <end position="27"/>
    </location>
</feature>
<evidence type="ECO:0000256" key="6">
    <source>
        <dbReference type="ARBA" id="ARBA00022989"/>
    </source>
</evidence>
<dbReference type="NCBIfam" id="TIGR00842">
    <property type="entry name" value="bcct"/>
    <property type="match status" value="1"/>
</dbReference>
<evidence type="ECO:0000313" key="11">
    <source>
        <dbReference type="Proteomes" id="UP000831880"/>
    </source>
</evidence>
<keyword evidence="5 9" id="KW-0812">Transmembrane</keyword>
<dbReference type="PANTHER" id="PTHR30047">
    <property type="entry name" value="HIGH-AFFINITY CHOLINE TRANSPORT PROTEIN-RELATED"/>
    <property type="match status" value="1"/>
</dbReference>
<organism evidence="10 11">
    <name type="scientific">Halobacillus shinanisalinarum</name>
    <dbReference type="NCBI Taxonomy" id="2932258"/>
    <lineage>
        <taxon>Bacteria</taxon>
        <taxon>Bacillati</taxon>
        <taxon>Bacillota</taxon>
        <taxon>Bacilli</taxon>
        <taxon>Bacillales</taxon>
        <taxon>Bacillaceae</taxon>
        <taxon>Halobacillus</taxon>
    </lineage>
</organism>
<comment type="subcellular location">
    <subcellularLocation>
        <location evidence="1">Cell membrane</location>
        <topology evidence="1">Multi-pass membrane protein</topology>
    </subcellularLocation>
</comment>
<feature type="transmembrane region" description="Helical" evidence="9">
    <location>
        <begin position="442"/>
        <end position="460"/>
    </location>
</feature>
<evidence type="ECO:0000256" key="5">
    <source>
        <dbReference type="ARBA" id="ARBA00022692"/>
    </source>
</evidence>
<sequence length="520" mass="57412">MDKPQLDKRIFWGAIFVICLLVAPLALGPEQGLAILNGVRGFLTEEFGWLYMLFTVAIFGFLIWLATGKYAHVKLGEGDPEFSTPSWIAMMFTGGIGGGIMYWGAIEWAFYYTAPPFGLEPKTAEAAHWAATYGLFHWGFTAWAIFCLPVLPIAYAYHVRKQPTLSLSGACKGVIGKYANGWIGKVIDIFFIFGLIGGAGTSLGLEVPMISQGVSELLGIPRSVTLDAIIIVIWTGLFGVSAFLGLKKGIKLLADVNMYLALILGAFVFIFGATVFILTTFTNSVGLLLQNFVKMSFHMDFTKGWEFTQTWTIFYWAWWIAYAAFVGLFTARISRGRTIRGVIAGMVIAGSLGCWIVFSIFGNTGLYFELNDIVPVTEILAKQDAYTAIISIVQAMPLGNIVLVGFLILMMIFLATTLDSSAFTLAFVATKEIKSEEDPPRWHRIFWAFILAAVSLVLLYSGGLGALQTLSVITSFPLIFIFIIMIISFMKWLREDYPEGVTKGHSSFKTKQSEADSRDQ</sequence>
<feature type="transmembrane region" description="Helical" evidence="9">
    <location>
        <begin position="466"/>
        <end position="487"/>
    </location>
</feature>
<name>A0ABY4GUX6_9BACI</name>
<dbReference type="EMBL" id="CP095074">
    <property type="protein sequence ID" value="UOQ91961.1"/>
    <property type="molecule type" value="Genomic_DNA"/>
</dbReference>
<feature type="transmembrane region" description="Helical" evidence="9">
    <location>
        <begin position="135"/>
        <end position="157"/>
    </location>
</feature>
<evidence type="ECO:0000256" key="2">
    <source>
        <dbReference type="ARBA" id="ARBA00005658"/>
    </source>
</evidence>
<dbReference type="Proteomes" id="UP000831880">
    <property type="component" value="Chromosome"/>
</dbReference>
<evidence type="ECO:0000256" key="1">
    <source>
        <dbReference type="ARBA" id="ARBA00004651"/>
    </source>
</evidence>
<proteinExistence type="inferred from homology"/>
<feature type="transmembrane region" description="Helical" evidence="9">
    <location>
        <begin position="401"/>
        <end position="430"/>
    </location>
</feature>
<feature type="transmembrane region" description="Helical" evidence="9">
    <location>
        <begin position="313"/>
        <end position="330"/>
    </location>
</feature>
<keyword evidence="11" id="KW-1185">Reference proteome</keyword>
<evidence type="ECO:0000256" key="9">
    <source>
        <dbReference type="SAM" id="Phobius"/>
    </source>
</evidence>
<dbReference type="PANTHER" id="PTHR30047:SF7">
    <property type="entry name" value="HIGH-AFFINITY CHOLINE TRANSPORT PROTEIN"/>
    <property type="match status" value="1"/>
</dbReference>
<feature type="transmembrane region" description="Helical" evidence="9">
    <location>
        <begin position="342"/>
        <end position="361"/>
    </location>
</feature>
<keyword evidence="6 9" id="KW-1133">Transmembrane helix</keyword>
<evidence type="ECO:0000256" key="4">
    <source>
        <dbReference type="ARBA" id="ARBA00022475"/>
    </source>
</evidence>
<evidence type="ECO:0000256" key="7">
    <source>
        <dbReference type="ARBA" id="ARBA00023136"/>
    </source>
</evidence>
<keyword evidence="4" id="KW-1003">Cell membrane</keyword>
<feature type="transmembrane region" description="Helical" evidence="9">
    <location>
        <begin position="225"/>
        <end position="246"/>
    </location>
</feature>
<dbReference type="InterPro" id="IPR000060">
    <property type="entry name" value="BCCT_transptr"/>
</dbReference>
<reference evidence="10 11" key="1">
    <citation type="submission" date="2022-04" db="EMBL/GenBank/DDBJ databases">
        <title>Halobacillus sp. isolated from saltern.</title>
        <authorList>
            <person name="Won M."/>
            <person name="Lee C.-M."/>
            <person name="Woen H.-Y."/>
            <person name="Kwon S.-W."/>
        </authorList>
    </citation>
    <scope>NUCLEOTIDE SEQUENCE [LARGE SCALE GENOMIC DNA]</scope>
    <source>
        <strain evidence="10 11">SSTM10-2</strain>
    </source>
</reference>
<evidence type="ECO:0000313" key="10">
    <source>
        <dbReference type="EMBL" id="UOQ91961.1"/>
    </source>
</evidence>
<accession>A0ABY4GUX6</accession>
<keyword evidence="7 9" id="KW-0472">Membrane</keyword>
<evidence type="ECO:0000256" key="3">
    <source>
        <dbReference type="ARBA" id="ARBA00022448"/>
    </source>
</evidence>
<gene>
    <name evidence="10" type="ORF">MUO14_15795</name>
</gene>
<feature type="compositionally biased region" description="Basic and acidic residues" evidence="8">
    <location>
        <begin position="511"/>
        <end position="520"/>
    </location>
</feature>
<comment type="similarity">
    <text evidence="2">Belongs to the BCCT transporter (TC 2.A.15) family.</text>
</comment>
<feature type="transmembrane region" description="Helical" evidence="9">
    <location>
        <begin position="87"/>
        <end position="111"/>
    </location>
</feature>
<feature type="transmembrane region" description="Helical" evidence="9">
    <location>
        <begin position="47"/>
        <end position="66"/>
    </location>
</feature>
<dbReference type="Pfam" id="PF02028">
    <property type="entry name" value="BCCT"/>
    <property type="match status" value="1"/>
</dbReference>
<evidence type="ECO:0000256" key="8">
    <source>
        <dbReference type="SAM" id="MobiDB-lite"/>
    </source>
</evidence>
<protein>
    <submittedName>
        <fullName evidence="10">BCCT family transporter</fullName>
    </submittedName>
</protein>
<feature type="transmembrane region" description="Helical" evidence="9">
    <location>
        <begin position="258"/>
        <end position="281"/>
    </location>
</feature>